<evidence type="ECO:0000313" key="11">
    <source>
        <dbReference type="EMBL" id="KQH81986.1"/>
    </source>
</evidence>
<dbReference type="EMBL" id="CP015105">
    <property type="protein sequence ID" value="ASJ11721.1"/>
    <property type="molecule type" value="Genomic_DNA"/>
</dbReference>
<evidence type="ECO:0000259" key="9">
    <source>
        <dbReference type="PROSITE" id="PS50928"/>
    </source>
</evidence>
<dbReference type="STRING" id="277988.SAMN05216170_1895"/>
<dbReference type="GeneID" id="33333143"/>
<reference evidence="12 14" key="3">
    <citation type="submission" date="2016-10" db="EMBL/GenBank/DDBJ databases">
        <authorList>
            <person name="de Groot N.N."/>
        </authorList>
    </citation>
    <scope>NUCLEOTIDE SEQUENCE [LARGE SCALE GENOMIC DNA]</scope>
    <source>
        <strain evidence="12 14">OGL-20</strain>
    </source>
</reference>
<evidence type="ECO:0000313" key="12">
    <source>
        <dbReference type="EMBL" id="SEW14998.1"/>
    </source>
</evidence>
<feature type="transmembrane region" description="Helical" evidence="8">
    <location>
        <begin position="349"/>
        <end position="371"/>
    </location>
</feature>
<comment type="subcellular location">
    <subcellularLocation>
        <location evidence="1">Cell inner membrane</location>
        <topology evidence="1">Multi-pass membrane protein</topology>
    </subcellularLocation>
    <subcellularLocation>
        <location evidence="8">Cell membrane</location>
        <topology evidence="8">Multi-pass membrane protein</topology>
    </subcellularLocation>
</comment>
<dbReference type="Pfam" id="PF00528">
    <property type="entry name" value="BPD_transp_1"/>
    <property type="match status" value="2"/>
</dbReference>
<dbReference type="Proteomes" id="UP000051862">
    <property type="component" value="Unassembled WGS sequence"/>
</dbReference>
<evidence type="ECO:0000256" key="8">
    <source>
        <dbReference type="RuleBase" id="RU363032"/>
    </source>
</evidence>
<reference evidence="10 15" key="2">
    <citation type="submission" date="2016-04" db="EMBL/GenBank/DDBJ databases">
        <title>Complete genome sequence of Thermococcus thioreducens type strain OGL-20P.</title>
        <authorList>
            <person name="Oger P.M."/>
        </authorList>
    </citation>
    <scope>NUCLEOTIDE SEQUENCE [LARGE SCALE GENOMIC DNA]</scope>
    <source>
        <strain evidence="10 15">OGL-20P</strain>
    </source>
</reference>
<dbReference type="EMBL" id="FOIW01000002">
    <property type="protein sequence ID" value="SEW14998.1"/>
    <property type="molecule type" value="Genomic_DNA"/>
</dbReference>
<dbReference type="RefSeq" id="WP_055429871.1">
    <property type="nucleotide sequence ID" value="NZ_CP015105.1"/>
</dbReference>
<evidence type="ECO:0000313" key="13">
    <source>
        <dbReference type="Proteomes" id="UP000051862"/>
    </source>
</evidence>
<dbReference type="Gene3D" id="1.10.3720.10">
    <property type="entry name" value="MetI-like"/>
    <property type="match status" value="2"/>
</dbReference>
<feature type="transmembrane region" description="Helical" evidence="8">
    <location>
        <begin position="289"/>
        <end position="311"/>
    </location>
</feature>
<dbReference type="GO" id="GO:0005886">
    <property type="term" value="C:plasma membrane"/>
    <property type="evidence" value="ECO:0007669"/>
    <property type="project" value="UniProtKB-SubCell"/>
</dbReference>
<feature type="transmembrane region" description="Helical" evidence="8">
    <location>
        <begin position="239"/>
        <end position="257"/>
    </location>
</feature>
<keyword evidence="5 8" id="KW-0812">Transmembrane</keyword>
<keyword evidence="2 8" id="KW-0813">Transport</keyword>
<evidence type="ECO:0000256" key="4">
    <source>
        <dbReference type="ARBA" id="ARBA00022519"/>
    </source>
</evidence>
<keyword evidence="6 8" id="KW-1133">Transmembrane helix</keyword>
<dbReference type="GO" id="GO:0055085">
    <property type="term" value="P:transmembrane transport"/>
    <property type="evidence" value="ECO:0007669"/>
    <property type="project" value="InterPro"/>
</dbReference>
<evidence type="ECO:0000256" key="5">
    <source>
        <dbReference type="ARBA" id="ARBA00022692"/>
    </source>
</evidence>
<reference evidence="11 13" key="1">
    <citation type="submission" date="2015-08" db="EMBL/GenBank/DDBJ databases">
        <title>Thermococcus thioreducens DSM 14981 genome sequencing.</title>
        <authorList>
            <person name="Hong S.-J."/>
            <person name="Kim M.-C."/>
            <person name="Shin J.-H."/>
        </authorList>
    </citation>
    <scope>NUCLEOTIDE SEQUENCE [LARGE SCALE GENOMIC DNA]</scope>
    <source>
        <strain evidence="11 13">DSM 14981</strain>
    </source>
</reference>
<feature type="transmembrane region" description="Helical" evidence="8">
    <location>
        <begin position="55"/>
        <end position="82"/>
    </location>
</feature>
<dbReference type="CDD" id="cd06261">
    <property type="entry name" value="TM_PBP2"/>
    <property type="match status" value="2"/>
</dbReference>
<dbReference type="AlphaFoldDB" id="A0A0Q2M278"/>
<dbReference type="KEGG" id="ttd:A3L14_01935"/>
<keyword evidence="15" id="KW-1185">Reference proteome</keyword>
<feature type="transmembrane region" description="Helical" evidence="8">
    <location>
        <begin position="463"/>
        <end position="492"/>
    </location>
</feature>
<feature type="transmembrane region" description="Helical" evidence="8">
    <location>
        <begin position="133"/>
        <end position="151"/>
    </location>
</feature>
<keyword evidence="4" id="KW-0997">Cell inner membrane</keyword>
<comment type="similarity">
    <text evidence="8">Belongs to the binding-protein-dependent transport system permease family.</text>
</comment>
<evidence type="ECO:0000256" key="3">
    <source>
        <dbReference type="ARBA" id="ARBA00022475"/>
    </source>
</evidence>
<dbReference type="InterPro" id="IPR035906">
    <property type="entry name" value="MetI-like_sf"/>
</dbReference>
<dbReference type="SUPFAM" id="SSF161098">
    <property type="entry name" value="MetI-like"/>
    <property type="match status" value="2"/>
</dbReference>
<protein>
    <submittedName>
        <fullName evidence="11">ABC transporter</fullName>
    </submittedName>
    <submittedName>
        <fullName evidence="12">Thiamine transport system permease protein</fullName>
    </submittedName>
</protein>
<evidence type="ECO:0000313" key="14">
    <source>
        <dbReference type="Proteomes" id="UP000182125"/>
    </source>
</evidence>
<feature type="transmembrane region" description="Helical" evidence="8">
    <location>
        <begin position="409"/>
        <end position="432"/>
    </location>
</feature>
<dbReference type="OrthoDB" id="86208at2157"/>
<proteinExistence type="inferred from homology"/>
<dbReference type="PROSITE" id="PS50928">
    <property type="entry name" value="ABC_TM1"/>
    <property type="match status" value="2"/>
</dbReference>
<evidence type="ECO:0000256" key="1">
    <source>
        <dbReference type="ARBA" id="ARBA00004429"/>
    </source>
</evidence>
<keyword evidence="3" id="KW-1003">Cell membrane</keyword>
<feature type="domain" description="ABC transmembrane type-1" evidence="9">
    <location>
        <begin position="345"/>
        <end position="533"/>
    </location>
</feature>
<gene>
    <name evidence="10" type="ORF">A3L14_01935</name>
    <name evidence="11" type="ORF">AMR53_08605</name>
    <name evidence="12" type="ORF">SAMN05216170_1895</name>
</gene>
<evidence type="ECO:0000313" key="10">
    <source>
        <dbReference type="EMBL" id="ASJ11721.1"/>
    </source>
</evidence>
<feature type="domain" description="ABC transmembrane type-1" evidence="9">
    <location>
        <begin position="56"/>
        <end position="256"/>
    </location>
</feature>
<dbReference type="Proteomes" id="UP000182125">
    <property type="component" value="Unassembled WGS sequence"/>
</dbReference>
<sequence length="541" mass="60262">MRVKPSKLFLLIPLAFLLTFFYIPLASILKTGLGENGFTLRHISAVLGNDYHRRVILFTIGQAVASTLLTLALGLPGAYIFARYDFPGKSIIKAVLTVPFVMPSVMVALGYILLFGKSGFITGLIGRDPGIIYSWKGILLAHAFYNFPIVIRMVSSLWQRVNPHYEEAAMALGARGWTLFRKVTLPMISPAIFASAMLTFVFCFLSFSIPLIIGGYRYATIEVDIFTSIMVLLDFKTGSALAIIQILLSMAFMYLYLRALDAYTKREEQRVFRKPVPFTRRDWLSVKGLLVGVYSLIVFLFIVSPLLAVLYDSLHFNDAWSLEWYRRIFSTEYNPMFGTTTLDAIRNSLAFGLATIFLSVITALPIAYALHRWNFKAKRLFDVLVMLPLASSAITLGLGYIKVFSGTPLYFTAWIIIAAHTVIAYPFVLRAVSTSLKKIRPNLWEAALSLGAREWKAFLRVELPLALGGVIVGAIFAFAMSIAELGATYMLAKPEYTTMTVAIYKFLGARQFGSASALAVLLMAVSTLGFLIIERAGEEVW</sequence>
<dbReference type="Proteomes" id="UP000250136">
    <property type="component" value="Chromosome"/>
</dbReference>
<evidence type="ECO:0000256" key="2">
    <source>
        <dbReference type="ARBA" id="ARBA00022448"/>
    </source>
</evidence>
<feature type="transmembrane region" description="Helical" evidence="8">
    <location>
        <begin position="191"/>
        <end position="219"/>
    </location>
</feature>
<dbReference type="InterPro" id="IPR000515">
    <property type="entry name" value="MetI-like"/>
</dbReference>
<name>A0A0Q2M278_9EURY</name>
<accession>A0A0Q2M278</accession>
<keyword evidence="7 8" id="KW-0472">Membrane</keyword>
<dbReference type="PANTHER" id="PTHR43357">
    <property type="entry name" value="INNER MEMBRANE ABC TRANSPORTER PERMEASE PROTEIN YDCV"/>
    <property type="match status" value="1"/>
</dbReference>
<organism evidence="11 13">
    <name type="scientific">Thermococcus thioreducens</name>
    <dbReference type="NCBI Taxonomy" id="277988"/>
    <lineage>
        <taxon>Archaea</taxon>
        <taxon>Methanobacteriati</taxon>
        <taxon>Methanobacteriota</taxon>
        <taxon>Thermococci</taxon>
        <taxon>Thermococcales</taxon>
        <taxon>Thermococcaceae</taxon>
        <taxon>Thermococcus</taxon>
    </lineage>
</organism>
<evidence type="ECO:0000256" key="6">
    <source>
        <dbReference type="ARBA" id="ARBA00022989"/>
    </source>
</evidence>
<feature type="transmembrane region" description="Helical" evidence="8">
    <location>
        <begin position="512"/>
        <end position="533"/>
    </location>
</feature>
<feature type="transmembrane region" description="Helical" evidence="8">
    <location>
        <begin position="383"/>
        <end position="403"/>
    </location>
</feature>
<evidence type="ECO:0000313" key="15">
    <source>
        <dbReference type="Proteomes" id="UP000250136"/>
    </source>
</evidence>
<evidence type="ECO:0000256" key="7">
    <source>
        <dbReference type="ARBA" id="ARBA00023136"/>
    </source>
</evidence>
<dbReference type="PATRIC" id="fig|277988.4.peg.1809"/>
<dbReference type="EMBL" id="LIXN01000014">
    <property type="protein sequence ID" value="KQH81986.1"/>
    <property type="molecule type" value="Genomic_DNA"/>
</dbReference>
<feature type="transmembrane region" description="Helical" evidence="8">
    <location>
        <begin position="94"/>
        <end position="113"/>
    </location>
</feature>
<dbReference type="PANTHER" id="PTHR43357:SF4">
    <property type="entry name" value="INNER MEMBRANE ABC TRANSPORTER PERMEASE PROTEIN YDCV"/>
    <property type="match status" value="1"/>
</dbReference>